<name>G4TD98_SERID</name>
<dbReference type="EMBL" id="CAFZ01000051">
    <property type="protein sequence ID" value="CCA69286.1"/>
    <property type="molecule type" value="Genomic_DNA"/>
</dbReference>
<accession>G4TD98</accession>
<dbReference type="AlphaFoldDB" id="G4TD98"/>
<evidence type="ECO:0000313" key="2">
    <source>
        <dbReference type="Proteomes" id="UP000007148"/>
    </source>
</evidence>
<organism evidence="1 2">
    <name type="scientific">Serendipita indica (strain DSM 11827)</name>
    <name type="common">Root endophyte fungus</name>
    <name type="synonym">Piriformospora indica</name>
    <dbReference type="NCBI Taxonomy" id="1109443"/>
    <lineage>
        <taxon>Eukaryota</taxon>
        <taxon>Fungi</taxon>
        <taxon>Dikarya</taxon>
        <taxon>Basidiomycota</taxon>
        <taxon>Agaricomycotina</taxon>
        <taxon>Agaricomycetes</taxon>
        <taxon>Sebacinales</taxon>
        <taxon>Serendipitaceae</taxon>
        <taxon>Serendipita</taxon>
    </lineage>
</organism>
<reference evidence="1 2" key="1">
    <citation type="journal article" date="2011" name="PLoS Pathog.">
        <title>Endophytic Life Strategies Decoded by Genome and Transcriptome Analyses of the Mutualistic Root Symbiont Piriformospora indica.</title>
        <authorList>
            <person name="Zuccaro A."/>
            <person name="Lahrmann U."/>
            <person name="Guldener U."/>
            <person name="Langen G."/>
            <person name="Pfiffi S."/>
            <person name="Biedenkopf D."/>
            <person name="Wong P."/>
            <person name="Samans B."/>
            <person name="Grimm C."/>
            <person name="Basiewicz M."/>
            <person name="Murat C."/>
            <person name="Martin F."/>
            <person name="Kogel K.H."/>
        </authorList>
    </citation>
    <scope>NUCLEOTIDE SEQUENCE [LARGE SCALE GENOMIC DNA]</scope>
    <source>
        <strain evidence="1 2">DSM 11827</strain>
    </source>
</reference>
<evidence type="ECO:0000313" key="1">
    <source>
        <dbReference type="EMBL" id="CCA69286.1"/>
    </source>
</evidence>
<comment type="caution">
    <text evidence="1">The sequence shown here is derived from an EMBL/GenBank/DDBJ whole genome shotgun (WGS) entry which is preliminary data.</text>
</comment>
<dbReference type="HOGENOM" id="CLU_065851_0_0_1"/>
<proteinExistence type="predicted"/>
<gene>
    <name evidence="1" type="ORF">PIIN_03185</name>
</gene>
<dbReference type="Proteomes" id="UP000007148">
    <property type="component" value="Unassembled WGS sequence"/>
</dbReference>
<dbReference type="InParanoid" id="G4TD98"/>
<sequence length="410" mass="47238">MYTHLADLGNTIELLNAQDRDLAVAHELMRERMRLEQKFINGLRAIIDRHKSWPEERHGEYSEVLITAFEQEIEARSSPKPVVPRHQSMGEELIVGSTLVRKLRDAHSAHEVAYTKLLSSKDELQEWLRPKKLYFENSRMPLIELEYRWSVHRQRECANNLRLWYERKQMPLVESHHSSLEDTKATMIRMINANIDCASTCSRIYSHALGRASSLLPLIHRASIEETMDLELSSHALEPVDYRNWFFDGQPSPLQFGIGAIIIESDNIPTSSYSWVLVHTMLEAERTNDFSGVSAGCVTRFELSQYGPLLPLNSAKFEQLKSTRRISRQDLSALMKPDKTTTLLPVGSLIVEYVLRQLRVEAKVFQSSSHIVDAARRKWDFENNSIDLKMKEIAITIHLTSPFNIPVPYD</sequence>
<protein>
    <submittedName>
        <fullName evidence="1">Uncharacterized protein</fullName>
    </submittedName>
</protein>
<keyword evidence="2" id="KW-1185">Reference proteome</keyword>